<dbReference type="Proteomes" id="UP000789405">
    <property type="component" value="Unassembled WGS sequence"/>
</dbReference>
<accession>A0A9N9FK88</accession>
<feature type="compositionally biased region" description="Low complexity" evidence="1">
    <location>
        <begin position="54"/>
        <end position="74"/>
    </location>
</feature>
<comment type="caution">
    <text evidence="2">The sequence shown here is derived from an EMBL/GenBank/DDBJ whole genome shotgun (WGS) entry which is preliminary data.</text>
</comment>
<gene>
    <name evidence="2" type="ORF">DERYTH_LOCUS4706</name>
</gene>
<organism evidence="2 3">
    <name type="scientific">Dentiscutata erythropus</name>
    <dbReference type="NCBI Taxonomy" id="1348616"/>
    <lineage>
        <taxon>Eukaryota</taxon>
        <taxon>Fungi</taxon>
        <taxon>Fungi incertae sedis</taxon>
        <taxon>Mucoromycota</taxon>
        <taxon>Glomeromycotina</taxon>
        <taxon>Glomeromycetes</taxon>
        <taxon>Diversisporales</taxon>
        <taxon>Gigasporaceae</taxon>
        <taxon>Dentiscutata</taxon>
    </lineage>
</organism>
<evidence type="ECO:0000313" key="2">
    <source>
        <dbReference type="EMBL" id="CAG8538893.1"/>
    </source>
</evidence>
<feature type="region of interest" description="Disordered" evidence="1">
    <location>
        <begin position="43"/>
        <end position="95"/>
    </location>
</feature>
<reference evidence="2" key="1">
    <citation type="submission" date="2021-06" db="EMBL/GenBank/DDBJ databases">
        <authorList>
            <person name="Kallberg Y."/>
            <person name="Tangrot J."/>
            <person name="Rosling A."/>
        </authorList>
    </citation>
    <scope>NUCLEOTIDE SEQUENCE</scope>
    <source>
        <strain evidence="2">MA453B</strain>
    </source>
</reference>
<keyword evidence="3" id="KW-1185">Reference proteome</keyword>
<feature type="compositionally biased region" description="Low complexity" evidence="1">
    <location>
        <begin position="83"/>
        <end position="95"/>
    </location>
</feature>
<dbReference type="AlphaFoldDB" id="A0A9N9FK88"/>
<proteinExistence type="predicted"/>
<protein>
    <submittedName>
        <fullName evidence="2">24713_t:CDS:1</fullName>
    </submittedName>
</protein>
<evidence type="ECO:0000256" key="1">
    <source>
        <dbReference type="SAM" id="MobiDB-lite"/>
    </source>
</evidence>
<feature type="compositionally biased region" description="Polar residues" evidence="1">
    <location>
        <begin position="43"/>
        <end position="53"/>
    </location>
</feature>
<sequence length="95" mass="10824">MGFLHFETPEIVTHFFNIVENLKPIARPKNKLTSFDTIFFDTISSNQNDNSTRNNANTTSDYNNNSNNNPSITRNNDDAILDYNNNSYNNSSIIS</sequence>
<evidence type="ECO:0000313" key="3">
    <source>
        <dbReference type="Proteomes" id="UP000789405"/>
    </source>
</evidence>
<name>A0A9N9FK88_9GLOM</name>
<dbReference type="EMBL" id="CAJVPY010001847">
    <property type="protein sequence ID" value="CAG8538893.1"/>
    <property type="molecule type" value="Genomic_DNA"/>
</dbReference>